<dbReference type="EMBL" id="CH918986">
    <property type="protein sequence ID" value="EDW04508.1"/>
    <property type="molecule type" value="Genomic_DNA"/>
</dbReference>
<evidence type="ECO:0000313" key="1">
    <source>
        <dbReference type="EMBL" id="EDV98043.1"/>
    </source>
</evidence>
<organism evidence="3">
    <name type="scientific">Drosophila grimshawi</name>
    <name type="common">Hawaiian fruit fly</name>
    <name type="synonym">Idiomyia grimshawi</name>
    <dbReference type="NCBI Taxonomy" id="7222"/>
    <lineage>
        <taxon>Eukaryota</taxon>
        <taxon>Metazoa</taxon>
        <taxon>Ecdysozoa</taxon>
        <taxon>Arthropoda</taxon>
        <taxon>Hexapoda</taxon>
        <taxon>Insecta</taxon>
        <taxon>Pterygota</taxon>
        <taxon>Neoptera</taxon>
        <taxon>Endopterygota</taxon>
        <taxon>Diptera</taxon>
        <taxon>Brachycera</taxon>
        <taxon>Muscomorpha</taxon>
        <taxon>Ephydroidea</taxon>
        <taxon>Drosophilidae</taxon>
        <taxon>Drosophila</taxon>
        <taxon>Hawaiian Drosophila</taxon>
    </lineage>
</organism>
<gene>
    <name evidence="1" type="primary">Dgri\GH17209</name>
    <name evidence="2" type="synonym">Dgri\GH22457</name>
    <name evidence="1" type="ORF">Dgri_GH17209</name>
    <name evidence="2" type="ORF">Dgri_GH22457</name>
    <name evidence="1" type="ORF">GH17209</name>
    <name evidence="1" type="ORF">GH22457</name>
</gene>
<dbReference type="InParanoid" id="B4J1W3"/>
<evidence type="ECO:0000313" key="3">
    <source>
        <dbReference type="Proteomes" id="UP000001070"/>
    </source>
</evidence>
<dbReference type="EMBL" id="CH916366">
    <property type="protein sequence ID" value="EDV98043.1"/>
    <property type="molecule type" value="Genomic_DNA"/>
</dbReference>
<accession>B4J1W3</accession>
<name>B4J1W3_DROGR</name>
<proteinExistence type="predicted"/>
<sequence>MWRAHLLSDWCSESGKTIAPPPRLQRGSNGGASESCVRGALNCPACIEEREDMQSSRLRKRRYPSELDDVILEGILWQYPELTHARNPLMKAGPIDAHRSRQQCHRMMRTPCRLSCHLVQ</sequence>
<dbReference type="AlphaFoldDB" id="B4J1W3"/>
<reference evidence="1" key="2">
    <citation type="journal article" date="2008" name="Bioinformatics">
        <title>Assembly reconciliation.</title>
        <authorList>
            <person name="Zimin A.V."/>
            <person name="Smith D.R."/>
            <person name="Sutton G."/>
            <person name="Yorke J.A."/>
        </authorList>
    </citation>
    <scope>NUCLEOTIDE SEQUENCE</scope>
    <source>
        <strain evidence="1">TSC#15287-2541.00</strain>
    </source>
</reference>
<keyword evidence="3" id="KW-1185">Reference proteome</keyword>
<reference evidence="1 3" key="1">
    <citation type="journal article" date="2007" name="Nature">
        <title>Evolution of genes and genomes on the Drosophila phylogeny.</title>
        <authorList>
            <consortium name="Drosophila 12 Genomes Consortium"/>
            <person name="Clark A.G."/>
            <person name="Eisen M.B."/>
            <person name="Smith D.R."/>
            <person name="Bergman C.M."/>
            <person name="Oliver B."/>
            <person name="Markow T.A."/>
            <person name="Kaufman T.C."/>
            <person name="Kellis M."/>
            <person name="Gelbart W."/>
            <person name="Iyer V.N."/>
            <person name="Pollard D.A."/>
            <person name="Sackton T.B."/>
            <person name="Larracuente A.M."/>
            <person name="Singh N.D."/>
            <person name="Abad J.P."/>
            <person name="Abt D.N."/>
            <person name="Adryan B."/>
            <person name="Aguade M."/>
            <person name="Akashi H."/>
            <person name="Anderson W.W."/>
            <person name="Aquadro C.F."/>
            <person name="Ardell D.H."/>
            <person name="Arguello R."/>
            <person name="Artieri C.G."/>
            <person name="Barbash D.A."/>
            <person name="Barker D."/>
            <person name="Barsanti P."/>
            <person name="Batterham P."/>
            <person name="Batzoglou S."/>
            <person name="Begun D."/>
            <person name="Bhutkar A."/>
            <person name="Blanco E."/>
            <person name="Bosak S.A."/>
            <person name="Bradley R.K."/>
            <person name="Brand A.D."/>
            <person name="Brent M.R."/>
            <person name="Brooks A.N."/>
            <person name="Brown R.H."/>
            <person name="Butlin R.K."/>
            <person name="Caggese C."/>
            <person name="Calvi B.R."/>
            <person name="Bernardo de Carvalho A."/>
            <person name="Caspi A."/>
            <person name="Castrezana S."/>
            <person name="Celniker S.E."/>
            <person name="Chang J.L."/>
            <person name="Chapple C."/>
            <person name="Chatterji S."/>
            <person name="Chinwalla A."/>
            <person name="Civetta A."/>
            <person name="Clifton S.W."/>
            <person name="Comeron J.M."/>
            <person name="Costello J.C."/>
            <person name="Coyne J.A."/>
            <person name="Daub J."/>
            <person name="David R.G."/>
            <person name="Delcher A.L."/>
            <person name="Delehaunty K."/>
            <person name="Do C.B."/>
            <person name="Ebling H."/>
            <person name="Edwards K."/>
            <person name="Eickbush T."/>
            <person name="Evans J.D."/>
            <person name="Filipski A."/>
            <person name="Findeiss S."/>
            <person name="Freyhult E."/>
            <person name="Fulton L."/>
            <person name="Fulton R."/>
            <person name="Garcia A.C."/>
            <person name="Gardiner A."/>
            <person name="Garfield D.A."/>
            <person name="Garvin B.E."/>
            <person name="Gibson G."/>
            <person name="Gilbert D."/>
            <person name="Gnerre S."/>
            <person name="Godfrey J."/>
            <person name="Good R."/>
            <person name="Gotea V."/>
            <person name="Gravely B."/>
            <person name="Greenberg A.J."/>
            <person name="Griffiths-Jones S."/>
            <person name="Gross S."/>
            <person name="Guigo R."/>
            <person name="Gustafson E.A."/>
            <person name="Haerty W."/>
            <person name="Hahn M.W."/>
            <person name="Halligan D.L."/>
            <person name="Halpern A.L."/>
            <person name="Halter G.M."/>
            <person name="Han M.V."/>
            <person name="Heger A."/>
            <person name="Hillier L."/>
            <person name="Hinrichs A.S."/>
            <person name="Holmes I."/>
            <person name="Hoskins R.A."/>
            <person name="Hubisz M.J."/>
            <person name="Hultmark D."/>
            <person name="Huntley M.A."/>
            <person name="Jaffe D.B."/>
            <person name="Jagadeeshan S."/>
            <person name="Jeck W.R."/>
            <person name="Johnson J."/>
            <person name="Jones C.D."/>
            <person name="Jordan W.C."/>
            <person name="Karpen G.H."/>
            <person name="Kataoka E."/>
            <person name="Keightley P.D."/>
            <person name="Kheradpour P."/>
            <person name="Kirkness E.F."/>
            <person name="Koerich L.B."/>
            <person name="Kristiansen K."/>
            <person name="Kudrna D."/>
            <person name="Kulathinal R.J."/>
            <person name="Kumar S."/>
            <person name="Kwok R."/>
            <person name="Lander E."/>
            <person name="Langley C.H."/>
            <person name="Lapoint R."/>
            <person name="Lazzaro B.P."/>
            <person name="Lee S.J."/>
            <person name="Levesque L."/>
            <person name="Li R."/>
            <person name="Lin C.F."/>
            <person name="Lin M.F."/>
            <person name="Lindblad-Toh K."/>
            <person name="Llopart A."/>
            <person name="Long M."/>
            <person name="Low L."/>
            <person name="Lozovsky E."/>
            <person name="Lu J."/>
            <person name="Luo M."/>
            <person name="Machado C.A."/>
            <person name="Makalowski W."/>
            <person name="Marzo M."/>
            <person name="Matsuda M."/>
            <person name="Matzkin L."/>
            <person name="McAllister B."/>
            <person name="McBride C.S."/>
            <person name="McKernan B."/>
            <person name="McKernan K."/>
            <person name="Mendez-Lago M."/>
            <person name="Minx P."/>
            <person name="Mollenhauer M.U."/>
            <person name="Montooth K."/>
            <person name="Mount S.M."/>
            <person name="Mu X."/>
            <person name="Myers E."/>
            <person name="Negre B."/>
            <person name="Newfeld S."/>
            <person name="Nielsen R."/>
            <person name="Noor M.A."/>
            <person name="O'Grady P."/>
            <person name="Pachter L."/>
            <person name="Papaceit M."/>
            <person name="Parisi M.J."/>
            <person name="Parisi M."/>
            <person name="Parts L."/>
            <person name="Pedersen J.S."/>
            <person name="Pesole G."/>
            <person name="Phillippy A.M."/>
            <person name="Ponting C.P."/>
            <person name="Pop M."/>
            <person name="Porcelli D."/>
            <person name="Powell J.R."/>
            <person name="Prohaska S."/>
            <person name="Pruitt K."/>
            <person name="Puig M."/>
            <person name="Quesneville H."/>
            <person name="Ram K.R."/>
            <person name="Rand D."/>
            <person name="Rasmussen M.D."/>
            <person name="Reed L.K."/>
            <person name="Reenan R."/>
            <person name="Reily A."/>
            <person name="Remington K.A."/>
            <person name="Rieger T.T."/>
            <person name="Ritchie M.G."/>
            <person name="Robin C."/>
            <person name="Rogers Y.H."/>
            <person name="Rohde C."/>
            <person name="Rozas J."/>
            <person name="Rubenfield M.J."/>
            <person name="Ruiz A."/>
            <person name="Russo S."/>
            <person name="Salzberg S.L."/>
            <person name="Sanchez-Gracia A."/>
            <person name="Saranga D.J."/>
            <person name="Sato H."/>
            <person name="Schaeffer S.W."/>
            <person name="Schatz M.C."/>
            <person name="Schlenke T."/>
            <person name="Schwartz R."/>
            <person name="Segarra C."/>
            <person name="Singh R.S."/>
            <person name="Sirot L."/>
            <person name="Sirota M."/>
            <person name="Sisneros N.B."/>
            <person name="Smith C.D."/>
            <person name="Smith T.F."/>
            <person name="Spieth J."/>
            <person name="Stage D.E."/>
            <person name="Stark A."/>
            <person name="Stephan W."/>
            <person name="Strausberg R.L."/>
            <person name="Strempel S."/>
            <person name="Sturgill D."/>
            <person name="Sutton G."/>
            <person name="Sutton G.G."/>
            <person name="Tao W."/>
            <person name="Teichmann S."/>
            <person name="Tobari Y.N."/>
            <person name="Tomimura Y."/>
            <person name="Tsolas J.M."/>
            <person name="Valente V.L."/>
            <person name="Venter E."/>
            <person name="Venter J.C."/>
            <person name="Vicario S."/>
            <person name="Vieira F.G."/>
            <person name="Vilella A.J."/>
            <person name="Villasante A."/>
            <person name="Walenz B."/>
            <person name="Wang J."/>
            <person name="Wasserman M."/>
            <person name="Watts T."/>
            <person name="Wilson D."/>
            <person name="Wilson R.K."/>
            <person name="Wing R.A."/>
            <person name="Wolfner M.F."/>
            <person name="Wong A."/>
            <person name="Wong G.K."/>
            <person name="Wu C.I."/>
            <person name="Wu G."/>
            <person name="Yamamoto D."/>
            <person name="Yang H.P."/>
            <person name="Yang S.P."/>
            <person name="Yorke J.A."/>
            <person name="Yoshida K."/>
            <person name="Zdobnov E."/>
            <person name="Zhang P."/>
            <person name="Zhang Y."/>
            <person name="Zimin A.V."/>
            <person name="Baldwin J."/>
            <person name="Abdouelleil A."/>
            <person name="Abdulkadir J."/>
            <person name="Abebe A."/>
            <person name="Abera B."/>
            <person name="Abreu J."/>
            <person name="Acer S.C."/>
            <person name="Aftuck L."/>
            <person name="Alexander A."/>
            <person name="An P."/>
            <person name="Anderson E."/>
            <person name="Anderson S."/>
            <person name="Arachi H."/>
            <person name="Azer M."/>
            <person name="Bachantsang P."/>
            <person name="Barry A."/>
            <person name="Bayul T."/>
            <person name="Berlin A."/>
            <person name="Bessette D."/>
            <person name="Bloom T."/>
            <person name="Blye J."/>
            <person name="Boguslavskiy L."/>
            <person name="Bonnet C."/>
            <person name="Boukhgalter B."/>
            <person name="Bourzgui I."/>
            <person name="Brown A."/>
            <person name="Cahill P."/>
            <person name="Channer S."/>
            <person name="Cheshatsang Y."/>
            <person name="Chuda L."/>
            <person name="Citroen M."/>
            <person name="Collymore A."/>
            <person name="Cooke P."/>
            <person name="Costello M."/>
            <person name="D'Aco K."/>
            <person name="Daza R."/>
            <person name="De Haan G."/>
            <person name="DeGray S."/>
            <person name="DeMaso C."/>
            <person name="Dhargay N."/>
            <person name="Dooley K."/>
            <person name="Dooley E."/>
            <person name="Doricent M."/>
            <person name="Dorje P."/>
            <person name="Dorjee K."/>
            <person name="Dupes A."/>
            <person name="Elong R."/>
            <person name="Falk J."/>
            <person name="Farina A."/>
            <person name="Faro S."/>
            <person name="Ferguson D."/>
            <person name="Fisher S."/>
            <person name="Foley C.D."/>
            <person name="Franke A."/>
            <person name="Friedrich D."/>
            <person name="Gadbois L."/>
            <person name="Gearin G."/>
            <person name="Gearin C.R."/>
            <person name="Giannoukos G."/>
            <person name="Goode T."/>
            <person name="Graham J."/>
            <person name="Grandbois E."/>
            <person name="Grewal S."/>
            <person name="Gyaltsen K."/>
            <person name="Hafez N."/>
            <person name="Hagos B."/>
            <person name="Hall J."/>
            <person name="Henson C."/>
            <person name="Hollinger A."/>
            <person name="Honan T."/>
            <person name="Huard M.D."/>
            <person name="Hughes L."/>
            <person name="Hurhula B."/>
            <person name="Husby M.E."/>
            <person name="Kamat A."/>
            <person name="Kanga B."/>
            <person name="Kashin S."/>
            <person name="Khazanovich D."/>
            <person name="Kisner P."/>
            <person name="Lance K."/>
            <person name="Lara M."/>
            <person name="Lee W."/>
            <person name="Lennon N."/>
            <person name="Letendre F."/>
            <person name="LeVine R."/>
            <person name="Lipovsky A."/>
            <person name="Liu X."/>
            <person name="Liu J."/>
            <person name="Liu S."/>
            <person name="Lokyitsang T."/>
            <person name="Lokyitsang Y."/>
            <person name="Lubonja R."/>
            <person name="Lui A."/>
            <person name="MacDonald P."/>
            <person name="Magnisalis V."/>
            <person name="Maru K."/>
            <person name="Matthews C."/>
            <person name="McCusker W."/>
            <person name="McDonough S."/>
            <person name="Mehta T."/>
            <person name="Meldrim J."/>
            <person name="Meneus L."/>
            <person name="Mihai O."/>
            <person name="Mihalev A."/>
            <person name="Mihova T."/>
            <person name="Mittelman R."/>
            <person name="Mlenga V."/>
            <person name="Montmayeur A."/>
            <person name="Mulrain L."/>
            <person name="Navidi A."/>
            <person name="Naylor J."/>
            <person name="Negash T."/>
            <person name="Nguyen T."/>
            <person name="Nguyen N."/>
            <person name="Nicol R."/>
            <person name="Norbu C."/>
            <person name="Norbu N."/>
            <person name="Novod N."/>
            <person name="O'Neill B."/>
            <person name="Osman S."/>
            <person name="Markiewicz E."/>
            <person name="Oyono O.L."/>
            <person name="Patti C."/>
            <person name="Phunkhang P."/>
            <person name="Pierre F."/>
            <person name="Priest M."/>
            <person name="Raghuraman S."/>
            <person name="Rege F."/>
            <person name="Reyes R."/>
            <person name="Rise C."/>
            <person name="Rogov P."/>
            <person name="Ross K."/>
            <person name="Ryan E."/>
            <person name="Settipalli S."/>
            <person name="Shea T."/>
            <person name="Sherpa N."/>
            <person name="Shi L."/>
            <person name="Shih D."/>
            <person name="Sparrow T."/>
            <person name="Spaulding J."/>
            <person name="Stalker J."/>
            <person name="Stange-Thomann N."/>
            <person name="Stavropoulos S."/>
            <person name="Stone C."/>
            <person name="Strader C."/>
            <person name="Tesfaye S."/>
            <person name="Thomson T."/>
            <person name="Thoulutsang Y."/>
            <person name="Thoulutsang D."/>
            <person name="Topham K."/>
            <person name="Topping I."/>
            <person name="Tsamla T."/>
            <person name="Vassiliev H."/>
            <person name="Vo A."/>
            <person name="Wangchuk T."/>
            <person name="Wangdi T."/>
            <person name="Weiand M."/>
            <person name="Wilkinson J."/>
            <person name="Wilson A."/>
            <person name="Yadav S."/>
            <person name="Young G."/>
            <person name="Yu Q."/>
            <person name="Zembek L."/>
            <person name="Zhong D."/>
            <person name="Zimmer A."/>
            <person name="Zwirko Z."/>
            <person name="Jaffe D.B."/>
            <person name="Alvarez P."/>
            <person name="Brockman W."/>
            <person name="Butler J."/>
            <person name="Chin C."/>
            <person name="Gnerre S."/>
            <person name="Grabherr M."/>
            <person name="Kleber M."/>
            <person name="Mauceli E."/>
            <person name="MacCallum I."/>
        </authorList>
    </citation>
    <scope>NUCLEOTIDE SEQUENCE [LARGE SCALE GENOMIC DNA]</scope>
    <source>
        <strain evidence="1">TSC#15287-2541.00</strain>
        <strain evidence="3">Tucson 15287-2541.00</strain>
    </source>
</reference>
<protein>
    <submittedName>
        <fullName evidence="1">GH17209</fullName>
    </submittedName>
    <submittedName>
        <fullName evidence="2">GH22457</fullName>
    </submittedName>
</protein>
<evidence type="ECO:0000313" key="2">
    <source>
        <dbReference type="EMBL" id="EDW04508.1"/>
    </source>
</evidence>
<dbReference type="HOGENOM" id="CLU_2052004_0_0_1"/>
<reference evidence="1" key="3">
    <citation type="submission" date="2008-06" db="EMBL/GenBank/DDBJ databases">
        <authorList>
            <consortium name="FlyBase"/>
        </authorList>
    </citation>
    <scope>NUCLEOTIDE SEQUENCE</scope>
    <source>
        <strain evidence="1">TSC#15287-2541.00</strain>
    </source>
</reference>
<dbReference type="Proteomes" id="UP000001070">
    <property type="component" value="Unassembled WGS sequence"/>
</dbReference>